<reference evidence="1" key="1">
    <citation type="submission" date="2022-02" db="EMBL/GenBank/DDBJ databases">
        <title>Plant Genome Project.</title>
        <authorList>
            <person name="Zhang R.-G."/>
        </authorList>
    </citation>
    <scope>NUCLEOTIDE SEQUENCE</scope>
    <source>
        <strain evidence="1">AT1</strain>
    </source>
</reference>
<dbReference type="EMBL" id="CM046397">
    <property type="protein sequence ID" value="KAI8536154.1"/>
    <property type="molecule type" value="Genomic_DNA"/>
</dbReference>
<dbReference type="Proteomes" id="UP001062846">
    <property type="component" value="Chromosome 10"/>
</dbReference>
<evidence type="ECO:0000313" key="2">
    <source>
        <dbReference type="Proteomes" id="UP001062846"/>
    </source>
</evidence>
<accession>A0ACC0M6F2</accession>
<comment type="caution">
    <text evidence="1">The sequence shown here is derived from an EMBL/GenBank/DDBJ whole genome shotgun (WGS) entry which is preliminary data.</text>
</comment>
<keyword evidence="2" id="KW-1185">Reference proteome</keyword>
<sequence length="106" mass="12016">MKLPRSLGRAFLAQRKVGESNSHPIRVSEQLCPRMNELLSLVHFPKGKDIDEYESPPLSLRTTSTGERPFGHTTVALYSRVSYVRLYSSGDDIDNIDSKRFNFQSA</sequence>
<gene>
    <name evidence="1" type="ORF">RHMOL_Rhmol10G0234400</name>
</gene>
<evidence type="ECO:0000313" key="1">
    <source>
        <dbReference type="EMBL" id="KAI8536154.1"/>
    </source>
</evidence>
<organism evidence="1 2">
    <name type="scientific">Rhododendron molle</name>
    <name type="common">Chinese azalea</name>
    <name type="synonym">Azalea mollis</name>
    <dbReference type="NCBI Taxonomy" id="49168"/>
    <lineage>
        <taxon>Eukaryota</taxon>
        <taxon>Viridiplantae</taxon>
        <taxon>Streptophyta</taxon>
        <taxon>Embryophyta</taxon>
        <taxon>Tracheophyta</taxon>
        <taxon>Spermatophyta</taxon>
        <taxon>Magnoliopsida</taxon>
        <taxon>eudicotyledons</taxon>
        <taxon>Gunneridae</taxon>
        <taxon>Pentapetalae</taxon>
        <taxon>asterids</taxon>
        <taxon>Ericales</taxon>
        <taxon>Ericaceae</taxon>
        <taxon>Ericoideae</taxon>
        <taxon>Rhodoreae</taxon>
        <taxon>Rhododendron</taxon>
    </lineage>
</organism>
<protein>
    <submittedName>
        <fullName evidence="1">Uncharacterized protein</fullName>
    </submittedName>
</protein>
<name>A0ACC0M6F2_RHOML</name>
<proteinExistence type="predicted"/>